<feature type="transmembrane region" description="Helical" evidence="1">
    <location>
        <begin position="44"/>
        <end position="73"/>
    </location>
</feature>
<accession>V4Q7I9</accession>
<dbReference type="eggNOG" id="COG2214">
    <property type="taxonomic scope" value="Bacteria"/>
</dbReference>
<keyword evidence="4" id="KW-1185">Reference proteome</keyword>
<dbReference type="PATRIC" id="fig|1121022.4.peg.748"/>
<keyword evidence="1" id="KW-0472">Membrane</keyword>
<dbReference type="OrthoDB" id="9811070at2"/>
<name>V4Q7I9_9CAUL</name>
<dbReference type="RefSeq" id="WP_018079751.1">
    <property type="nucleotide sequence ID" value="NZ_AQWM01000001.1"/>
</dbReference>
<keyword evidence="1" id="KW-0812">Transmembrane</keyword>
<feature type="domain" description="J" evidence="2">
    <location>
        <begin position="100"/>
        <end position="153"/>
    </location>
</feature>
<dbReference type="CDD" id="cd06257">
    <property type="entry name" value="DnaJ"/>
    <property type="match status" value="1"/>
</dbReference>
<dbReference type="AlphaFoldDB" id="V4Q7I9"/>
<evidence type="ECO:0000256" key="1">
    <source>
        <dbReference type="SAM" id="Phobius"/>
    </source>
</evidence>
<dbReference type="Proteomes" id="UP000017837">
    <property type="component" value="Unassembled WGS sequence"/>
</dbReference>
<evidence type="ECO:0000259" key="2">
    <source>
        <dbReference type="PROSITE" id="PS50076"/>
    </source>
</evidence>
<dbReference type="STRING" id="1121022.GCA_000376105_00065"/>
<dbReference type="PROSITE" id="PS50076">
    <property type="entry name" value="DNAJ_2"/>
    <property type="match status" value="1"/>
</dbReference>
<comment type="caution">
    <text evidence="3">The sequence shown here is derived from an EMBL/GenBank/DDBJ whole genome shotgun (WGS) entry which is preliminary data.</text>
</comment>
<dbReference type="Gene3D" id="1.10.287.110">
    <property type="entry name" value="DnaJ domain"/>
    <property type="match status" value="1"/>
</dbReference>
<proteinExistence type="predicted"/>
<dbReference type="SMART" id="SM00271">
    <property type="entry name" value="DnaJ"/>
    <property type="match status" value="1"/>
</dbReference>
<keyword evidence="1" id="KW-1133">Transmembrane helix</keyword>
<dbReference type="InterPro" id="IPR001623">
    <property type="entry name" value="DnaJ_domain"/>
</dbReference>
<dbReference type="InterPro" id="IPR036869">
    <property type="entry name" value="J_dom_sf"/>
</dbReference>
<evidence type="ECO:0000313" key="4">
    <source>
        <dbReference type="Proteomes" id="UP000017837"/>
    </source>
</evidence>
<reference evidence="3 4" key="1">
    <citation type="journal article" date="2014" name="Nature">
        <title>Sequential evolution of bacterial morphology by co-option of a developmental regulator.</title>
        <authorList>
            <person name="Jiang C."/>
            <person name="Brown P.J."/>
            <person name="Ducret A."/>
            <person name="Brun Y.V."/>
        </authorList>
    </citation>
    <scope>NUCLEOTIDE SEQUENCE [LARGE SCALE GENOMIC DNA]</scope>
    <source>
        <strain evidence="3 4">DSM 16100</strain>
    </source>
</reference>
<evidence type="ECO:0000313" key="3">
    <source>
        <dbReference type="EMBL" id="ESQ93815.1"/>
    </source>
</evidence>
<dbReference type="SUPFAM" id="SSF46565">
    <property type="entry name" value="Chaperone J-domain"/>
    <property type="match status" value="1"/>
</dbReference>
<organism evidence="3 4">
    <name type="scientific">Asticcacaulis benevestitus DSM 16100 = ATCC BAA-896</name>
    <dbReference type="NCBI Taxonomy" id="1121022"/>
    <lineage>
        <taxon>Bacteria</taxon>
        <taxon>Pseudomonadati</taxon>
        <taxon>Pseudomonadota</taxon>
        <taxon>Alphaproteobacteria</taxon>
        <taxon>Caulobacterales</taxon>
        <taxon>Caulobacteraceae</taxon>
        <taxon>Asticcacaulis</taxon>
    </lineage>
</organism>
<protein>
    <recommendedName>
        <fullName evidence="2">J domain-containing protein</fullName>
    </recommendedName>
</protein>
<dbReference type="EMBL" id="AWGB01000006">
    <property type="protein sequence ID" value="ESQ93815.1"/>
    <property type="molecule type" value="Genomic_DNA"/>
</dbReference>
<sequence>MLWVGGAIAVFLLLAYVGRQSRLGRLKQGPWINQFRALRSLVSMALLVLGVTLMVRELMLPGLGALLASFLVGGSVRYQTYFRKDEQPATAASYTPDEIKAYNTLGLAIGADKRAVKEAWKNLMKTAHPDQGGDVSRASALNAARDVLLKRRR</sequence>
<gene>
    <name evidence="3" type="ORF">ABENE_03790</name>
</gene>